<feature type="transmembrane region" description="Helical" evidence="2">
    <location>
        <begin position="273"/>
        <end position="292"/>
    </location>
</feature>
<dbReference type="SUPFAM" id="SSF81321">
    <property type="entry name" value="Family A G protein-coupled receptor-like"/>
    <property type="match status" value="1"/>
</dbReference>
<feature type="region of interest" description="Disordered" evidence="1">
    <location>
        <begin position="306"/>
        <end position="330"/>
    </location>
</feature>
<keyword evidence="4" id="KW-1185">Reference proteome</keyword>
<dbReference type="WBParaSite" id="L893_g9366.t1">
    <property type="protein sequence ID" value="L893_g9366.t1"/>
    <property type="gene ID" value="L893_g9366"/>
</dbReference>
<dbReference type="AlphaFoldDB" id="A0A1I8AUK3"/>
<sequence length="330" mass="36895">MNASEFVFGWELQGRGEPAAKDIVLGVIMFVLCFFLVLLGSLNIYIVRKVEAFHNAFGWFWIARTCAEITSNAVHVLYSAPVTIFQPKNIPLFLGFGALVVGGGGGTSSCILHQAVSANRFIAVYKPLQYKFIFSKANCLKIIAACVMPVPFGLILTFVIPCNMVGFSPAMYGYSFVSCEPNYYRNYSVVGSVLNKFCLTVCSFTLFFDAATLWKIVHIKLMNEVKTENKQLSRDIRFFMQASLQNVTMVITTVFIALSDQKYSMDDEVERILAFYMMLLAHLGNSFSLILFNPEVRRFLFTKKVSDSGSSTTTNASVPNVRCKRTTSHS</sequence>
<accession>A0A1I8AUK3</accession>
<feature type="transmembrane region" description="Helical" evidence="2">
    <location>
        <begin position="193"/>
        <end position="217"/>
    </location>
</feature>
<feature type="domain" description="7TM GPCR serpentine receptor class x (Srx)" evidence="3">
    <location>
        <begin position="30"/>
        <end position="293"/>
    </location>
</feature>
<feature type="transmembrane region" description="Helical" evidence="2">
    <location>
        <begin position="90"/>
        <end position="112"/>
    </location>
</feature>
<keyword evidence="2" id="KW-0812">Transmembrane</keyword>
<evidence type="ECO:0000256" key="2">
    <source>
        <dbReference type="SAM" id="Phobius"/>
    </source>
</evidence>
<evidence type="ECO:0000259" key="3">
    <source>
        <dbReference type="Pfam" id="PF10328"/>
    </source>
</evidence>
<feature type="transmembrane region" description="Helical" evidence="2">
    <location>
        <begin position="139"/>
        <end position="160"/>
    </location>
</feature>
<proteinExistence type="predicted"/>
<keyword evidence="2" id="KW-0472">Membrane</keyword>
<name>A0A1I8AUK3_9BILA</name>
<dbReference type="CDD" id="cd00637">
    <property type="entry name" value="7tm_classA_rhodopsin-like"/>
    <property type="match status" value="1"/>
</dbReference>
<organism evidence="4 5">
    <name type="scientific">Steinernema glaseri</name>
    <dbReference type="NCBI Taxonomy" id="37863"/>
    <lineage>
        <taxon>Eukaryota</taxon>
        <taxon>Metazoa</taxon>
        <taxon>Ecdysozoa</taxon>
        <taxon>Nematoda</taxon>
        <taxon>Chromadorea</taxon>
        <taxon>Rhabditida</taxon>
        <taxon>Tylenchina</taxon>
        <taxon>Panagrolaimomorpha</taxon>
        <taxon>Strongyloidoidea</taxon>
        <taxon>Steinernematidae</taxon>
        <taxon>Steinernema</taxon>
    </lineage>
</organism>
<dbReference type="PANTHER" id="PTHR23017:SF3">
    <property type="entry name" value="G-PROTEIN COUPLED RECEPTORS FAMILY 1 PROFILE DOMAIN-CONTAINING PROTEIN"/>
    <property type="match status" value="1"/>
</dbReference>
<dbReference type="Pfam" id="PF10328">
    <property type="entry name" value="7TM_GPCR_Srx"/>
    <property type="match status" value="1"/>
</dbReference>
<evidence type="ECO:0000313" key="4">
    <source>
        <dbReference type="Proteomes" id="UP000095287"/>
    </source>
</evidence>
<dbReference type="InterPro" id="IPR019430">
    <property type="entry name" value="7TM_GPCR_serpentine_rcpt_Srx"/>
</dbReference>
<keyword evidence="2" id="KW-1133">Transmembrane helix</keyword>
<reference evidence="5" key="1">
    <citation type="submission" date="2016-11" db="UniProtKB">
        <authorList>
            <consortium name="WormBaseParasite"/>
        </authorList>
    </citation>
    <scope>IDENTIFICATION</scope>
</reference>
<feature type="transmembrane region" description="Helical" evidence="2">
    <location>
        <begin position="58"/>
        <end position="78"/>
    </location>
</feature>
<dbReference type="PANTHER" id="PTHR23017">
    <property type="entry name" value="SERPENTINE RECEPTOR, CLASS X"/>
    <property type="match status" value="1"/>
</dbReference>
<evidence type="ECO:0000256" key="1">
    <source>
        <dbReference type="SAM" id="MobiDB-lite"/>
    </source>
</evidence>
<evidence type="ECO:0000313" key="5">
    <source>
        <dbReference type="WBParaSite" id="L893_g9366.t1"/>
    </source>
</evidence>
<dbReference type="Proteomes" id="UP000095287">
    <property type="component" value="Unplaced"/>
</dbReference>
<feature type="compositionally biased region" description="Polar residues" evidence="1">
    <location>
        <begin position="307"/>
        <end position="318"/>
    </location>
</feature>
<feature type="transmembrane region" description="Helical" evidence="2">
    <location>
        <begin position="23"/>
        <end position="46"/>
    </location>
</feature>
<protein>
    <submittedName>
        <fullName evidence="5">7TM_GPCR_Srx domain-containing protein</fullName>
    </submittedName>
</protein>
<dbReference type="Gene3D" id="1.20.1070.10">
    <property type="entry name" value="Rhodopsin 7-helix transmembrane proteins"/>
    <property type="match status" value="1"/>
</dbReference>
<feature type="transmembrane region" description="Helical" evidence="2">
    <location>
        <begin position="238"/>
        <end position="258"/>
    </location>
</feature>